<dbReference type="Proteomes" id="UP000502665">
    <property type="component" value="Chromosome"/>
</dbReference>
<feature type="region of interest" description="Disordered" evidence="1">
    <location>
        <begin position="160"/>
        <end position="195"/>
    </location>
</feature>
<reference evidence="3" key="1">
    <citation type="submission" date="2020-03" db="EMBL/GenBank/DDBJ databases">
        <title>Molecular networking-based the target discovery of potent antiproliferative macrolactams: 5/6/7/16 polycyclic ansamycins and glycosylated trienomycin from Streptomyces cacaoi subsp. asoensis.</title>
        <authorList>
            <person name="Liu L.-L."/>
        </authorList>
    </citation>
    <scope>NUCLEOTIDE SEQUENCE [LARGE SCALE GENOMIC DNA]</scope>
    <source>
        <strain evidence="3">H2S5</strain>
    </source>
</reference>
<keyword evidence="2" id="KW-1133">Transmembrane helix</keyword>
<accession>A0A6M4WGY8</accession>
<sequence length="195" mass="19919">MTEGEPSDVLALSGLAALFASPLWCVAVLVKLVSVALPGRRPDWAVHLLRWSAGMAVAAAVGCYLLSSGAVAFAEHESRSGADSSPAPACRGEEVPREARLRLVTHRASYFPPAFDCVLDDGTTYESSGVYDTLNTFVVAFAVGAGALAASAGFAAARRDRGQALPGADGDPSAPSGDTSDDGRHDDRVSGAAGA</sequence>
<gene>
    <name evidence="3" type="ORF">G9272_03280</name>
</gene>
<keyword evidence="4" id="KW-1185">Reference proteome</keyword>
<evidence type="ECO:0000256" key="2">
    <source>
        <dbReference type="SAM" id="Phobius"/>
    </source>
</evidence>
<dbReference type="EMBL" id="CP049838">
    <property type="protein sequence ID" value="QJS99448.1"/>
    <property type="molecule type" value="Genomic_DNA"/>
</dbReference>
<organism evidence="3 4">
    <name type="scientific">Streptomyces asoensis</name>
    <dbReference type="NCBI Taxonomy" id="249586"/>
    <lineage>
        <taxon>Bacteria</taxon>
        <taxon>Bacillati</taxon>
        <taxon>Actinomycetota</taxon>
        <taxon>Actinomycetes</taxon>
        <taxon>Kitasatosporales</taxon>
        <taxon>Streptomycetaceae</taxon>
        <taxon>Streptomyces</taxon>
    </lineage>
</organism>
<protein>
    <submittedName>
        <fullName evidence="3">Uncharacterized protein</fullName>
    </submittedName>
</protein>
<evidence type="ECO:0000313" key="3">
    <source>
        <dbReference type="EMBL" id="QJS99448.1"/>
    </source>
</evidence>
<feature type="transmembrane region" description="Helical" evidence="2">
    <location>
        <begin position="12"/>
        <end position="37"/>
    </location>
</feature>
<keyword evidence="2" id="KW-0812">Transmembrane</keyword>
<keyword evidence="2" id="KW-0472">Membrane</keyword>
<proteinExistence type="predicted"/>
<dbReference type="AlphaFoldDB" id="A0A6M4WGY8"/>
<feature type="transmembrane region" description="Helical" evidence="2">
    <location>
        <begin position="49"/>
        <end position="74"/>
    </location>
</feature>
<evidence type="ECO:0000256" key="1">
    <source>
        <dbReference type="SAM" id="MobiDB-lite"/>
    </source>
</evidence>
<evidence type="ECO:0000313" key="4">
    <source>
        <dbReference type="Proteomes" id="UP000502665"/>
    </source>
</evidence>
<name>A0A6M4WGY8_9ACTN</name>
<dbReference type="RefSeq" id="WP_171395103.1">
    <property type="nucleotide sequence ID" value="NZ_CP049838.1"/>
</dbReference>
<feature type="transmembrane region" description="Helical" evidence="2">
    <location>
        <begin position="137"/>
        <end position="157"/>
    </location>
</feature>